<protein>
    <recommendedName>
        <fullName evidence="8">ABC-type dipeptide transporter</fullName>
        <ecNumber evidence="8">7.4.2.9</ecNumber>
    </recommendedName>
</protein>
<dbReference type="Gene3D" id="3.40.50.300">
    <property type="entry name" value="P-loop containing nucleotide triphosphate hydrolases"/>
    <property type="match status" value="1"/>
</dbReference>
<evidence type="ECO:0000256" key="5">
    <source>
        <dbReference type="ARBA" id="ARBA00022741"/>
    </source>
</evidence>
<name>A0ABW9PN56_9PSED</name>
<evidence type="ECO:0000256" key="8">
    <source>
        <dbReference type="ARBA" id="ARBA00038852"/>
    </source>
</evidence>
<evidence type="ECO:0000256" key="9">
    <source>
        <dbReference type="ARBA" id="ARBA00047356"/>
    </source>
</evidence>
<proteinExistence type="inferred from homology"/>
<dbReference type="SMART" id="SM00382">
    <property type="entry name" value="AAA"/>
    <property type="match status" value="1"/>
</dbReference>
<evidence type="ECO:0000313" key="12">
    <source>
        <dbReference type="Proteomes" id="UP000713985"/>
    </source>
</evidence>
<feature type="non-terminal residue" evidence="11">
    <location>
        <position position="252"/>
    </location>
</feature>
<evidence type="ECO:0000256" key="3">
    <source>
        <dbReference type="ARBA" id="ARBA00022448"/>
    </source>
</evidence>
<reference evidence="11 12" key="1">
    <citation type="submission" date="2019-10" db="EMBL/GenBank/DDBJ databases">
        <title>Evaluation of single-gene subtyping targets for Pseudomonas.</title>
        <authorList>
            <person name="Reichler S.J."/>
            <person name="Orsi R.H."/>
            <person name="Wiedmann M."/>
            <person name="Martin N.H."/>
            <person name="Murphy S.I."/>
        </authorList>
    </citation>
    <scope>NUCLEOTIDE SEQUENCE [LARGE SCALE GENOMIC DNA]</scope>
    <source>
        <strain evidence="11 12">FSL R10-0802</strain>
    </source>
</reference>
<dbReference type="InterPro" id="IPR050388">
    <property type="entry name" value="ABC_Ni/Peptide_Import"/>
</dbReference>
<dbReference type="Proteomes" id="UP000713985">
    <property type="component" value="Unassembled WGS sequence"/>
</dbReference>
<evidence type="ECO:0000259" key="10">
    <source>
        <dbReference type="PROSITE" id="PS50893"/>
    </source>
</evidence>
<evidence type="ECO:0000256" key="6">
    <source>
        <dbReference type="ARBA" id="ARBA00022840"/>
    </source>
</evidence>
<dbReference type="InterPro" id="IPR003439">
    <property type="entry name" value="ABC_transporter-like_ATP-bd"/>
</dbReference>
<keyword evidence="3" id="KW-0813">Transport</keyword>
<dbReference type="SUPFAM" id="SSF52540">
    <property type="entry name" value="P-loop containing nucleoside triphosphate hydrolases"/>
    <property type="match status" value="1"/>
</dbReference>
<comment type="subcellular location">
    <subcellularLocation>
        <location evidence="1">Cell inner membrane</location>
        <topology evidence="1">Peripheral membrane protein</topology>
    </subcellularLocation>
</comment>
<keyword evidence="5" id="KW-0547">Nucleotide-binding</keyword>
<keyword evidence="6 11" id="KW-0067">ATP-binding</keyword>
<comment type="catalytic activity">
    <reaction evidence="9">
        <text>a dipeptide(out) + ATP + H2O = a dipeptide(in) + ADP + phosphate + H(+)</text>
        <dbReference type="Rhea" id="RHEA:23120"/>
        <dbReference type="ChEBI" id="CHEBI:15377"/>
        <dbReference type="ChEBI" id="CHEBI:15378"/>
        <dbReference type="ChEBI" id="CHEBI:30616"/>
        <dbReference type="ChEBI" id="CHEBI:43474"/>
        <dbReference type="ChEBI" id="CHEBI:90799"/>
        <dbReference type="ChEBI" id="CHEBI:456216"/>
        <dbReference type="EC" id="7.4.2.9"/>
    </reaction>
</comment>
<dbReference type="InterPro" id="IPR027417">
    <property type="entry name" value="P-loop_NTPase"/>
</dbReference>
<evidence type="ECO:0000256" key="7">
    <source>
        <dbReference type="ARBA" id="ARBA00023136"/>
    </source>
</evidence>
<gene>
    <name evidence="11" type="ORF">GHN94_23925</name>
</gene>
<dbReference type="Pfam" id="PF00005">
    <property type="entry name" value="ABC_tran"/>
    <property type="match status" value="1"/>
</dbReference>
<sequence>MSDKHLIVEGLSIEFGGQTVVQNLSFTLAPGKTLALVGESGSGKSVTARSLIGLAGAGARVTARTLSYGGQDLLGLSERGWRGLRGKGIGFVLQDALVSLDPLRPVGKEILEVLKTHGWGDRRRRAQRVIELLDTVGVPDPELRARQRPDQLSGGLRQRALIASALALDPGLVIADEPTTALDATVQAQILQVLQAIKARGDSLLIISHDLAVVAQLADEVLVLRHGVAVEQGPMQQVLRNPRHAYTRALLD</sequence>
<dbReference type="CDD" id="cd03257">
    <property type="entry name" value="ABC_NikE_OppD_transporters"/>
    <property type="match status" value="1"/>
</dbReference>
<keyword evidence="7" id="KW-0472">Membrane</keyword>
<comment type="caution">
    <text evidence="11">The sequence shown here is derived from an EMBL/GenBank/DDBJ whole genome shotgun (WGS) entry which is preliminary data.</text>
</comment>
<evidence type="ECO:0000256" key="1">
    <source>
        <dbReference type="ARBA" id="ARBA00004417"/>
    </source>
</evidence>
<dbReference type="EC" id="7.4.2.9" evidence="8"/>
<evidence type="ECO:0000256" key="4">
    <source>
        <dbReference type="ARBA" id="ARBA00022475"/>
    </source>
</evidence>
<dbReference type="InterPro" id="IPR003593">
    <property type="entry name" value="AAA+_ATPase"/>
</dbReference>
<dbReference type="PANTHER" id="PTHR43297:SF2">
    <property type="entry name" value="DIPEPTIDE TRANSPORT ATP-BINDING PROTEIN DPPD"/>
    <property type="match status" value="1"/>
</dbReference>
<accession>A0ABW9PN56</accession>
<dbReference type="PROSITE" id="PS50893">
    <property type="entry name" value="ABC_TRANSPORTER_2"/>
    <property type="match status" value="1"/>
</dbReference>
<feature type="domain" description="ABC transporter" evidence="10">
    <location>
        <begin position="6"/>
        <end position="251"/>
    </location>
</feature>
<evidence type="ECO:0000313" key="11">
    <source>
        <dbReference type="EMBL" id="MQT28841.1"/>
    </source>
</evidence>
<dbReference type="PANTHER" id="PTHR43297">
    <property type="entry name" value="OLIGOPEPTIDE TRANSPORT ATP-BINDING PROTEIN APPD"/>
    <property type="match status" value="1"/>
</dbReference>
<keyword evidence="12" id="KW-1185">Reference proteome</keyword>
<evidence type="ECO:0000256" key="2">
    <source>
        <dbReference type="ARBA" id="ARBA00005417"/>
    </source>
</evidence>
<comment type="similarity">
    <text evidence="2">Belongs to the ABC transporter superfamily.</text>
</comment>
<organism evidence="11 12">
    <name type="scientific">Pseudomonas helleri</name>
    <dbReference type="NCBI Taxonomy" id="1608996"/>
    <lineage>
        <taxon>Bacteria</taxon>
        <taxon>Pseudomonadati</taxon>
        <taxon>Pseudomonadota</taxon>
        <taxon>Gammaproteobacteria</taxon>
        <taxon>Pseudomonadales</taxon>
        <taxon>Pseudomonadaceae</taxon>
        <taxon>Pseudomonas</taxon>
    </lineage>
</organism>
<dbReference type="GO" id="GO:0005524">
    <property type="term" value="F:ATP binding"/>
    <property type="evidence" value="ECO:0007669"/>
    <property type="project" value="UniProtKB-KW"/>
</dbReference>
<dbReference type="RefSeq" id="WP_153427787.1">
    <property type="nucleotide sequence ID" value="NZ_WIWP01000156.1"/>
</dbReference>
<keyword evidence="4" id="KW-1003">Cell membrane</keyword>
<dbReference type="EMBL" id="WIWP01000156">
    <property type="protein sequence ID" value="MQT28841.1"/>
    <property type="molecule type" value="Genomic_DNA"/>
</dbReference>